<sequence length="165" mass="19301">MLVEGPPHRFTTIILSRISVTKTQPLEQAEFEQGFRCMVHDQTVFRAVEVHRKYHLSLGLTFVDYKKTFDSVETNAVLSAVVDHGVDSFYKRTLYDRYQNYTTKIQLFLRPLTILIRKGVHESDEISPKLFNAALQWKTRSLDWNEKSMRISGNFLPEIKRSNYA</sequence>
<gene>
    <name evidence="1" type="ORF">ACOC_LOCUS6575</name>
</gene>
<evidence type="ECO:0000313" key="1">
    <source>
        <dbReference type="EMBL" id="VDM58160.1"/>
    </source>
</evidence>
<name>A0A0R3PNF4_ANGCS</name>
<dbReference type="OMA" id="SAWHNAV"/>
<reference evidence="1 2" key="2">
    <citation type="submission" date="2018-11" db="EMBL/GenBank/DDBJ databases">
        <authorList>
            <consortium name="Pathogen Informatics"/>
        </authorList>
    </citation>
    <scope>NUCLEOTIDE SEQUENCE [LARGE SCALE GENOMIC DNA]</scope>
    <source>
        <strain evidence="1 2">Costa Rica</strain>
    </source>
</reference>
<dbReference type="Proteomes" id="UP000267027">
    <property type="component" value="Unassembled WGS sequence"/>
</dbReference>
<evidence type="ECO:0000313" key="3">
    <source>
        <dbReference type="WBParaSite" id="ACOC_0000657401-mRNA-1"/>
    </source>
</evidence>
<proteinExistence type="predicted"/>
<organism evidence="3">
    <name type="scientific">Angiostrongylus costaricensis</name>
    <name type="common">Nematode worm</name>
    <dbReference type="NCBI Taxonomy" id="334426"/>
    <lineage>
        <taxon>Eukaryota</taxon>
        <taxon>Metazoa</taxon>
        <taxon>Ecdysozoa</taxon>
        <taxon>Nematoda</taxon>
        <taxon>Chromadorea</taxon>
        <taxon>Rhabditida</taxon>
        <taxon>Rhabditina</taxon>
        <taxon>Rhabditomorpha</taxon>
        <taxon>Strongyloidea</taxon>
        <taxon>Metastrongylidae</taxon>
        <taxon>Angiostrongylus</taxon>
    </lineage>
</organism>
<accession>A0A0R3PNF4</accession>
<dbReference type="AlphaFoldDB" id="A0A0R3PNF4"/>
<dbReference type="OrthoDB" id="2194416at2759"/>
<keyword evidence="2" id="KW-1185">Reference proteome</keyword>
<dbReference type="WBParaSite" id="ACOC_0000657401-mRNA-1">
    <property type="protein sequence ID" value="ACOC_0000657401-mRNA-1"/>
    <property type="gene ID" value="ACOC_0000657401"/>
</dbReference>
<protein>
    <submittedName>
        <fullName evidence="3">Reverse transcriptase domain-containing protein</fullName>
    </submittedName>
</protein>
<evidence type="ECO:0000313" key="2">
    <source>
        <dbReference type="Proteomes" id="UP000267027"/>
    </source>
</evidence>
<dbReference type="EMBL" id="UYYA01003957">
    <property type="protein sequence ID" value="VDM58160.1"/>
    <property type="molecule type" value="Genomic_DNA"/>
</dbReference>
<reference evidence="3" key="1">
    <citation type="submission" date="2017-02" db="UniProtKB">
        <authorList>
            <consortium name="WormBaseParasite"/>
        </authorList>
    </citation>
    <scope>IDENTIFICATION</scope>
</reference>